<feature type="region of interest" description="Disordered" evidence="1">
    <location>
        <begin position="1"/>
        <end position="20"/>
    </location>
</feature>
<reference evidence="3" key="1">
    <citation type="journal article" date="2015" name="Nature">
        <title>Complex archaea that bridge the gap between prokaryotes and eukaryotes.</title>
        <authorList>
            <person name="Spang A."/>
            <person name="Saw J.H."/>
            <person name="Jorgensen S.L."/>
            <person name="Zaremba-Niedzwiedzka K."/>
            <person name="Martijn J."/>
            <person name="Lind A.E."/>
            <person name="van Eijk R."/>
            <person name="Schleper C."/>
            <person name="Guy L."/>
            <person name="Ettema T.J."/>
        </authorList>
    </citation>
    <scope>NUCLEOTIDE SEQUENCE</scope>
</reference>
<comment type="caution">
    <text evidence="3">The sequence shown here is derived from an EMBL/GenBank/DDBJ whole genome shotgun (WGS) entry which is preliminary data.</text>
</comment>
<feature type="domain" description="DSP-PTPase phosphatase fused to NAD+ Kinase" evidence="2">
    <location>
        <begin position="56"/>
        <end position="155"/>
    </location>
</feature>
<evidence type="ECO:0000256" key="1">
    <source>
        <dbReference type="SAM" id="MobiDB-lite"/>
    </source>
</evidence>
<sequence length="225" mass="25686">MTTTSPQSRPRQDPVDSSDMTSRLRHHLLCGLPLLLVAGGCGYGPFDNKGYVGPNVIRMAQPRESGLEEALEQDKIKTIVNLRGENAGKDWYDTEFAFAQENDLEFRSVRLSKGRLPTRQQLGDLIEIFKTVEYPLLMHCQSGSDRTGFAAVVYRLVVLDDPLEAALESFSIWYGHIQRRTPLDKLFDAYRDEAAGRSFEKWFQQDYDVARLEEKLDLPPDERTQ</sequence>
<dbReference type="Gene3D" id="3.90.190.10">
    <property type="entry name" value="Protein tyrosine phosphatase superfamily"/>
    <property type="match status" value="1"/>
</dbReference>
<proteinExistence type="predicted"/>
<protein>
    <recommendedName>
        <fullName evidence="2">DSP-PTPase phosphatase fused to NAD+ Kinase domain-containing protein</fullName>
    </recommendedName>
</protein>
<name>A0A0F9VLA3_9ZZZZ</name>
<dbReference type="InterPro" id="IPR055214">
    <property type="entry name" value="PTP-NADK"/>
</dbReference>
<dbReference type="InterPro" id="IPR016130">
    <property type="entry name" value="Tyr_Pase_AS"/>
</dbReference>
<evidence type="ECO:0000259" key="2">
    <source>
        <dbReference type="Pfam" id="PF22741"/>
    </source>
</evidence>
<accession>A0A0F9VLA3</accession>
<dbReference type="AlphaFoldDB" id="A0A0F9VLA3"/>
<evidence type="ECO:0000313" key="3">
    <source>
        <dbReference type="EMBL" id="KKO00668.1"/>
    </source>
</evidence>
<dbReference type="InterPro" id="IPR029021">
    <property type="entry name" value="Prot-tyrosine_phosphatase-like"/>
</dbReference>
<dbReference type="EMBL" id="LAZR01000039">
    <property type="protein sequence ID" value="KKO00668.1"/>
    <property type="molecule type" value="Genomic_DNA"/>
</dbReference>
<dbReference type="Pfam" id="PF22741">
    <property type="entry name" value="PTP-NADK"/>
    <property type="match status" value="1"/>
</dbReference>
<gene>
    <name evidence="3" type="ORF">LCGC14_0124420</name>
</gene>
<organism evidence="3">
    <name type="scientific">marine sediment metagenome</name>
    <dbReference type="NCBI Taxonomy" id="412755"/>
    <lineage>
        <taxon>unclassified sequences</taxon>
        <taxon>metagenomes</taxon>
        <taxon>ecological metagenomes</taxon>
    </lineage>
</organism>
<dbReference type="SUPFAM" id="SSF52799">
    <property type="entry name" value="(Phosphotyrosine protein) phosphatases II"/>
    <property type="match status" value="1"/>
</dbReference>
<dbReference type="PROSITE" id="PS00383">
    <property type="entry name" value="TYR_PHOSPHATASE_1"/>
    <property type="match status" value="1"/>
</dbReference>